<evidence type="ECO:0000313" key="3">
    <source>
        <dbReference type="EMBL" id="BDS07504.1"/>
    </source>
</evidence>
<dbReference type="AlphaFoldDB" id="A0AAT9FNM4"/>
<gene>
    <name evidence="3" type="ORF">NT6N_25440</name>
</gene>
<evidence type="ECO:0000256" key="1">
    <source>
        <dbReference type="ARBA" id="ARBA00038115"/>
    </source>
</evidence>
<name>A0AAT9FNM4_9BACT</name>
<accession>A0AAT9FNM4</accession>
<dbReference type="EMBL" id="AP026866">
    <property type="protein sequence ID" value="BDS07504.1"/>
    <property type="molecule type" value="Genomic_DNA"/>
</dbReference>
<reference evidence="3" key="1">
    <citation type="submission" date="2024-07" db="EMBL/GenBank/DDBJ databases">
        <title>Complete genome sequence of Verrucomicrobiaceae bacterium NT6N.</title>
        <authorList>
            <person name="Huang C."/>
            <person name="Takami H."/>
            <person name="Hamasaki K."/>
        </authorList>
    </citation>
    <scope>NUCLEOTIDE SEQUENCE</scope>
    <source>
        <strain evidence="3">NT6N</strain>
    </source>
</reference>
<proteinExistence type="inferred from homology"/>
<organism evidence="3">
    <name type="scientific">Oceaniferula spumae</name>
    <dbReference type="NCBI Taxonomy" id="2979115"/>
    <lineage>
        <taxon>Bacteria</taxon>
        <taxon>Pseudomonadati</taxon>
        <taxon>Verrucomicrobiota</taxon>
        <taxon>Verrucomicrobiia</taxon>
        <taxon>Verrucomicrobiales</taxon>
        <taxon>Verrucomicrobiaceae</taxon>
        <taxon>Oceaniferula</taxon>
    </lineage>
</organism>
<comment type="similarity">
    <text evidence="1">Belongs to the AB hydrolase superfamily. FUS2 hydrolase family.</text>
</comment>
<sequence length="238" mass="25731">MQPIRNSAGEQLDASFHDAEKSDCLVILGHGVTGNKDRPMLVELADALAESGYPCLRFSFSGNGESEGKFTDSNITKEVGDLTAVIDQLGTGKRIAYIGHSMGGAVGALTVARDERIKVLVSLAGMVRTADFTDREFGDVTPDDGLMWDEPDCPLSQSFVDDLHQIDNTLAAVAEVRVPWLLLHGLADDVVLPDDSRDLNKVLRGPSKLVEIEGAGHSFEGHYSVLATEVSEWLENHL</sequence>
<dbReference type="InterPro" id="IPR050261">
    <property type="entry name" value="FrsA_esterase"/>
</dbReference>
<dbReference type="SUPFAM" id="SSF53474">
    <property type="entry name" value="alpha/beta-Hydrolases"/>
    <property type="match status" value="1"/>
</dbReference>
<feature type="domain" description="AB hydrolase-1" evidence="2">
    <location>
        <begin position="26"/>
        <end position="138"/>
    </location>
</feature>
<protein>
    <recommendedName>
        <fullName evidence="2">AB hydrolase-1 domain-containing protein</fullName>
    </recommendedName>
</protein>
<evidence type="ECO:0000259" key="2">
    <source>
        <dbReference type="Pfam" id="PF00561"/>
    </source>
</evidence>
<dbReference type="InterPro" id="IPR000073">
    <property type="entry name" value="AB_hydrolase_1"/>
</dbReference>
<dbReference type="Gene3D" id="3.40.50.1820">
    <property type="entry name" value="alpha/beta hydrolase"/>
    <property type="match status" value="1"/>
</dbReference>
<dbReference type="PANTHER" id="PTHR22946">
    <property type="entry name" value="DIENELACTONE HYDROLASE DOMAIN-CONTAINING PROTEIN-RELATED"/>
    <property type="match status" value="1"/>
</dbReference>
<dbReference type="Pfam" id="PF00561">
    <property type="entry name" value="Abhydrolase_1"/>
    <property type="match status" value="1"/>
</dbReference>
<dbReference type="InterPro" id="IPR029058">
    <property type="entry name" value="AB_hydrolase_fold"/>
</dbReference>
<dbReference type="KEGG" id="osu:NT6N_25440"/>